<evidence type="ECO:0000313" key="2">
    <source>
        <dbReference type="EMBL" id="KAL0483117.1"/>
    </source>
</evidence>
<keyword evidence="3" id="KW-1185">Reference proteome</keyword>
<feature type="transmembrane region" description="Helical" evidence="1">
    <location>
        <begin position="6"/>
        <end position="29"/>
    </location>
</feature>
<protein>
    <submittedName>
        <fullName evidence="2">Uncharacterized protein</fullName>
    </submittedName>
</protein>
<organism evidence="2 3">
    <name type="scientific">Acrasis kona</name>
    <dbReference type="NCBI Taxonomy" id="1008807"/>
    <lineage>
        <taxon>Eukaryota</taxon>
        <taxon>Discoba</taxon>
        <taxon>Heterolobosea</taxon>
        <taxon>Tetramitia</taxon>
        <taxon>Eutetramitia</taxon>
        <taxon>Acrasidae</taxon>
        <taxon>Acrasis</taxon>
    </lineage>
</organism>
<sequence length="175" mass="20278">MSNVSGLMFVVSRTVIMGTLFLSYVIRLLNKISRATRGISKPFTDVVVTLCAITNDWIRSYQRQFKLTQSLEPMKLDVTSFFVVVLSWHFISALILLVGMFSLYSAVLTPLTTASSFIKAMREARRNFHRKRAQRIERELVGILLSEDEEDQDDEDNDEHIKKLKIKTNHHHIKY</sequence>
<reference evidence="2 3" key="1">
    <citation type="submission" date="2024-03" db="EMBL/GenBank/DDBJ databases">
        <title>The Acrasis kona genome and developmental transcriptomes reveal deep origins of eukaryotic multicellular pathways.</title>
        <authorList>
            <person name="Sheikh S."/>
            <person name="Fu C.-J."/>
            <person name="Brown M.W."/>
            <person name="Baldauf S.L."/>
        </authorList>
    </citation>
    <scope>NUCLEOTIDE SEQUENCE [LARGE SCALE GENOMIC DNA]</scope>
    <source>
        <strain evidence="2 3">ATCC MYA-3509</strain>
    </source>
</reference>
<gene>
    <name evidence="2" type="ORF">AKO1_015011</name>
</gene>
<dbReference type="Proteomes" id="UP001431209">
    <property type="component" value="Unassembled WGS sequence"/>
</dbReference>
<comment type="caution">
    <text evidence="2">The sequence shown here is derived from an EMBL/GenBank/DDBJ whole genome shotgun (WGS) entry which is preliminary data.</text>
</comment>
<feature type="transmembrane region" description="Helical" evidence="1">
    <location>
        <begin position="76"/>
        <end position="97"/>
    </location>
</feature>
<keyword evidence="1" id="KW-0812">Transmembrane</keyword>
<dbReference type="AlphaFoldDB" id="A0AAW2Z1G7"/>
<name>A0AAW2Z1G7_9EUKA</name>
<keyword evidence="1" id="KW-0472">Membrane</keyword>
<accession>A0AAW2Z1G7</accession>
<keyword evidence="1" id="KW-1133">Transmembrane helix</keyword>
<dbReference type="EMBL" id="JAOPGA020000934">
    <property type="protein sequence ID" value="KAL0483117.1"/>
    <property type="molecule type" value="Genomic_DNA"/>
</dbReference>
<evidence type="ECO:0000313" key="3">
    <source>
        <dbReference type="Proteomes" id="UP001431209"/>
    </source>
</evidence>
<proteinExistence type="predicted"/>
<evidence type="ECO:0000256" key="1">
    <source>
        <dbReference type="SAM" id="Phobius"/>
    </source>
</evidence>